<sequence>MLKSESLRNLLYLADQASANYIIEVKRLQEAERRITMHERQDTHMCLEAGCGKPVVGKLMFAHCEAHLDSYEKRWFKEDIESSPAPLPETKSRFDQIFEELEKEHAGKLVQLREQALAEAYKTVSTFWSARRERRRLLPEALCNRLVAHEALLIDIDAV</sequence>
<dbReference type="Proteomes" id="UP000515312">
    <property type="component" value="Chromosome"/>
</dbReference>
<evidence type="ECO:0000313" key="1">
    <source>
        <dbReference type="EMBL" id="QNI30527.1"/>
    </source>
</evidence>
<accession>A0A7G8BDA7</accession>
<dbReference type="KEGG" id="adin:H7849_15400"/>
<reference evidence="1 2" key="1">
    <citation type="submission" date="2020-08" db="EMBL/GenBank/DDBJ databases">
        <title>Edaphobacter telluris sp. nov. and Acidobacterium dinghuensis sp. nov., two acidobacteria isolated from forest soil.</title>
        <authorList>
            <person name="Fu J."/>
            <person name="Qiu L."/>
        </authorList>
    </citation>
    <scope>NUCLEOTIDE SEQUENCE [LARGE SCALE GENOMIC DNA]</scope>
    <source>
        <strain evidence="1">4Y35</strain>
    </source>
</reference>
<keyword evidence="2" id="KW-1185">Reference proteome</keyword>
<proteinExistence type="predicted"/>
<name>A0A7G8BDA7_9BACT</name>
<dbReference type="RefSeq" id="WP_186740469.1">
    <property type="nucleotide sequence ID" value="NZ_CP060394.1"/>
</dbReference>
<gene>
    <name evidence="1" type="ORF">H7849_15400</name>
</gene>
<organism evidence="1 2">
    <name type="scientific">Alloacidobacterium dinghuense</name>
    <dbReference type="NCBI Taxonomy" id="2763107"/>
    <lineage>
        <taxon>Bacteria</taxon>
        <taxon>Pseudomonadati</taxon>
        <taxon>Acidobacteriota</taxon>
        <taxon>Terriglobia</taxon>
        <taxon>Terriglobales</taxon>
        <taxon>Acidobacteriaceae</taxon>
        <taxon>Alloacidobacterium</taxon>
    </lineage>
</organism>
<dbReference type="EMBL" id="CP060394">
    <property type="protein sequence ID" value="QNI30527.1"/>
    <property type="molecule type" value="Genomic_DNA"/>
</dbReference>
<dbReference type="AlphaFoldDB" id="A0A7G8BDA7"/>
<protein>
    <submittedName>
        <fullName evidence="1">Uncharacterized protein</fullName>
    </submittedName>
</protein>
<evidence type="ECO:0000313" key="2">
    <source>
        <dbReference type="Proteomes" id="UP000515312"/>
    </source>
</evidence>